<organism evidence="2 3">
    <name type="scientific">Marine Group III euryarchaeote CG-Epi1</name>
    <dbReference type="NCBI Taxonomy" id="1888995"/>
    <lineage>
        <taxon>Archaea</taxon>
        <taxon>Methanobacteriati</taxon>
        <taxon>Thermoplasmatota</taxon>
        <taxon>Thermoplasmata</taxon>
        <taxon>Candidatus Thermoprofundales</taxon>
    </lineage>
</organism>
<proteinExistence type="predicted"/>
<accession>A0A1J5TKM3</accession>
<keyword evidence="1" id="KW-0472">Membrane</keyword>
<evidence type="ECO:0000313" key="2">
    <source>
        <dbReference type="EMBL" id="OIR20683.1"/>
    </source>
</evidence>
<dbReference type="EMBL" id="MIZA01000009">
    <property type="protein sequence ID" value="OIR20683.1"/>
    <property type="molecule type" value="Genomic_DNA"/>
</dbReference>
<evidence type="ECO:0000313" key="3">
    <source>
        <dbReference type="Proteomes" id="UP000183080"/>
    </source>
</evidence>
<name>A0A1J5TKM3_9ARCH</name>
<reference evidence="2 3" key="1">
    <citation type="submission" date="2016-08" db="EMBL/GenBank/DDBJ databases">
        <title>New Insights into Marine Group III Euryarchaeota, from dark to light.</title>
        <authorList>
            <person name="Haro-Moreno J.M."/>
            <person name="Rodriguez-Valera F."/>
            <person name="Lopez-Garcia P."/>
            <person name="Moreira D."/>
            <person name="Martin-Cuadrado A.B."/>
        </authorList>
    </citation>
    <scope>NUCLEOTIDE SEQUENCE [LARGE SCALE GENOMIC DNA]</scope>
    <source>
        <strain evidence="2">CG-Epi1</strain>
    </source>
</reference>
<dbReference type="STRING" id="1888995.BD935_04665"/>
<comment type="caution">
    <text evidence="2">The sequence shown here is derived from an EMBL/GenBank/DDBJ whole genome shotgun (WGS) entry which is preliminary data.</text>
</comment>
<dbReference type="Proteomes" id="UP000183080">
    <property type="component" value="Unassembled WGS sequence"/>
</dbReference>
<feature type="transmembrane region" description="Helical" evidence="1">
    <location>
        <begin position="12"/>
        <end position="32"/>
    </location>
</feature>
<keyword evidence="1" id="KW-0812">Transmembrane</keyword>
<evidence type="ECO:0000256" key="1">
    <source>
        <dbReference type="SAM" id="Phobius"/>
    </source>
</evidence>
<sequence>MNRRNIKEEDAVTHVIEFTIALTVFVIILQAFTSSMNFRIGIDLNKNDNNIVMAREVISELTGSQGSIGSSTNWEDNEFGTGVVQLRNGTTVGILNANGEIDSDKCSSLSKFPYYPLKEELGVTEQLRIEVQTLVPKETVCLWGGNPNTATVSFESQRYLLYNDGTKTVPALLTVTIYEGDTPTSNLYLTEVMYSPQNNGFDYEWVEFYNPNDIAIFVSSWTIADDDQKDNIVSSENEIITIPAKSIGILTSSPSTFRETYLDYNYVFSVEDVAIGNGLGSTETILLSKNSYNDAFSYTSEDGADGNGKSLARECYDCSEWNEAISSPGTL</sequence>
<dbReference type="AlphaFoldDB" id="A0A1J5TKM3"/>
<gene>
    <name evidence="2" type="ORF">BD935_04665</name>
</gene>
<protein>
    <submittedName>
        <fullName evidence="2">Uncharacterized protein</fullName>
    </submittedName>
</protein>
<keyword evidence="1" id="KW-1133">Transmembrane helix</keyword>